<evidence type="ECO:0000256" key="1">
    <source>
        <dbReference type="SAM" id="MobiDB-lite"/>
    </source>
</evidence>
<feature type="compositionally biased region" description="Polar residues" evidence="1">
    <location>
        <begin position="69"/>
        <end position="78"/>
    </location>
</feature>
<feature type="non-terminal residue" evidence="2">
    <location>
        <position position="159"/>
    </location>
</feature>
<evidence type="ECO:0000313" key="3">
    <source>
        <dbReference type="Proteomes" id="UP000714618"/>
    </source>
</evidence>
<feature type="region of interest" description="Disordered" evidence="1">
    <location>
        <begin position="69"/>
        <end position="108"/>
    </location>
</feature>
<feature type="compositionally biased region" description="Low complexity" evidence="1">
    <location>
        <begin position="79"/>
        <end position="105"/>
    </location>
</feature>
<gene>
    <name evidence="2" type="ORF">AWRI4233_LOCUS5417</name>
</gene>
<proteinExistence type="predicted"/>
<dbReference type="AlphaFoldDB" id="A0A9N8JWF5"/>
<protein>
    <submittedName>
        <fullName evidence="2">Uncharacterized protein</fullName>
    </submittedName>
</protein>
<organism evidence="2 3">
    <name type="scientific">Aureobasidium mustum</name>
    <dbReference type="NCBI Taxonomy" id="2773714"/>
    <lineage>
        <taxon>Eukaryota</taxon>
        <taxon>Fungi</taxon>
        <taxon>Dikarya</taxon>
        <taxon>Ascomycota</taxon>
        <taxon>Pezizomycotina</taxon>
        <taxon>Dothideomycetes</taxon>
        <taxon>Dothideomycetidae</taxon>
        <taxon>Dothideales</taxon>
        <taxon>Saccotheciaceae</taxon>
        <taxon>Aureobasidium</taxon>
    </lineage>
</organism>
<name>A0A9N8JWF5_9PEZI</name>
<sequence>MRFAIFIFISTSLALLIPRCDNGYGEFDNLIVDTSSDALLVDHASSSIDARDPAKVKHNVKSPYTQLWHDSSIETPTGTSAEIPTETPTETPTTTPLATRAVTTPDTKLSTSSCTPHSICVDAINSCGKRYGGPYPIPACPTMTTVKRAVAAPPAITPA</sequence>
<dbReference type="OrthoDB" id="3924764at2759"/>
<accession>A0A9N8JWF5</accession>
<dbReference type="EMBL" id="CAIJEO010000007">
    <property type="protein sequence ID" value="CAD0096011.1"/>
    <property type="molecule type" value="Genomic_DNA"/>
</dbReference>
<reference evidence="2" key="1">
    <citation type="submission" date="2020-06" db="EMBL/GenBank/DDBJ databases">
        <authorList>
            <person name="Onetto C."/>
        </authorList>
    </citation>
    <scope>NUCLEOTIDE SEQUENCE</scope>
</reference>
<evidence type="ECO:0000313" key="2">
    <source>
        <dbReference type="EMBL" id="CAD0096011.1"/>
    </source>
</evidence>
<comment type="caution">
    <text evidence="2">The sequence shown here is derived from an EMBL/GenBank/DDBJ whole genome shotgun (WGS) entry which is preliminary data.</text>
</comment>
<keyword evidence="3" id="KW-1185">Reference proteome</keyword>
<dbReference type="Proteomes" id="UP000714618">
    <property type="component" value="Unassembled WGS sequence"/>
</dbReference>